<proteinExistence type="predicted"/>
<dbReference type="AlphaFoldDB" id="A0A0F9GPS7"/>
<sequence>MLVLELLRNRNSSKGFISLIESRRTERMWDLAELIEERGWLTPTSATDNLFPFGIPYYINYSNDGVTTSGFQGRTIRYQNGTTGTICAGIDAATESKWRNYTDIYTKIDNSLLRKLRQAVRRTRFRPAPFVNQPGNDSVGSPIKMYANDSVITELEDLGDKRDDNNTPKDLAGKMLHSHDGTVYFNRMPFMYIPQLDGVTVTGGSSTSNTTDGIFCVDWTKLQPFVQDGYWMEEGKPMVDRGQHTTFTVFLDGSHNNLCTNRRTVGFVIHKLITA</sequence>
<reference evidence="1" key="1">
    <citation type="journal article" date="2015" name="Nature">
        <title>Complex archaea that bridge the gap between prokaryotes and eukaryotes.</title>
        <authorList>
            <person name="Spang A."/>
            <person name="Saw J.H."/>
            <person name="Jorgensen S.L."/>
            <person name="Zaremba-Niedzwiedzka K."/>
            <person name="Martijn J."/>
            <person name="Lind A.E."/>
            <person name="van Eijk R."/>
            <person name="Schleper C."/>
            <person name="Guy L."/>
            <person name="Ettema T.J."/>
        </authorList>
    </citation>
    <scope>NUCLEOTIDE SEQUENCE</scope>
</reference>
<protein>
    <recommendedName>
        <fullName evidence="2">Bacteriophage Mu GpT domain-containing protein</fullName>
    </recommendedName>
</protein>
<gene>
    <name evidence="1" type="ORF">LCGC14_1801240</name>
</gene>
<dbReference type="EMBL" id="LAZR01017358">
    <property type="protein sequence ID" value="KKM00759.1"/>
    <property type="molecule type" value="Genomic_DNA"/>
</dbReference>
<accession>A0A0F9GPS7</accession>
<name>A0A0F9GPS7_9ZZZZ</name>
<evidence type="ECO:0000313" key="1">
    <source>
        <dbReference type="EMBL" id="KKM00759.1"/>
    </source>
</evidence>
<comment type="caution">
    <text evidence="1">The sequence shown here is derived from an EMBL/GenBank/DDBJ whole genome shotgun (WGS) entry which is preliminary data.</text>
</comment>
<evidence type="ECO:0008006" key="2">
    <source>
        <dbReference type="Google" id="ProtNLM"/>
    </source>
</evidence>
<organism evidence="1">
    <name type="scientific">marine sediment metagenome</name>
    <dbReference type="NCBI Taxonomy" id="412755"/>
    <lineage>
        <taxon>unclassified sequences</taxon>
        <taxon>metagenomes</taxon>
        <taxon>ecological metagenomes</taxon>
    </lineage>
</organism>